<accession>A0A919UNZ7</accession>
<dbReference type="EMBL" id="BOOA01000025">
    <property type="protein sequence ID" value="GIH25082.1"/>
    <property type="molecule type" value="Genomic_DNA"/>
</dbReference>
<dbReference type="Proteomes" id="UP000640052">
    <property type="component" value="Unassembled WGS sequence"/>
</dbReference>
<proteinExistence type="predicted"/>
<sequence length="120" mass="12408">MTSKAMQIMLPSGEVIWAQVAVDGPANVAAGALPRLNVEELRDTVRGVSASLRAAVDDLRPDQVQVEFGLELTLKSGKLTSMLAEAGGKASIKVSLTWSTSGASATIEPASAEPAGDEDE</sequence>
<name>A0A919UNZ7_9ACTN</name>
<reference evidence="2" key="1">
    <citation type="submission" date="2021-01" db="EMBL/GenBank/DDBJ databases">
        <title>Whole genome shotgun sequence of Acrocarpospora phusangensis NBRC 108782.</title>
        <authorList>
            <person name="Komaki H."/>
            <person name="Tamura T."/>
        </authorList>
    </citation>
    <scope>NUCLEOTIDE SEQUENCE</scope>
    <source>
        <strain evidence="2">NBRC 108782</strain>
    </source>
</reference>
<dbReference type="Pfam" id="PF19493">
    <property type="entry name" value="Trypco1"/>
    <property type="match status" value="1"/>
</dbReference>
<dbReference type="AlphaFoldDB" id="A0A919UNZ7"/>
<comment type="caution">
    <text evidence="2">The sequence shown here is derived from an EMBL/GenBank/DDBJ whole genome shotgun (WGS) entry which is preliminary data.</text>
</comment>
<organism evidence="2 3">
    <name type="scientific">Acrocarpospora phusangensis</name>
    <dbReference type="NCBI Taxonomy" id="1070424"/>
    <lineage>
        <taxon>Bacteria</taxon>
        <taxon>Bacillati</taxon>
        <taxon>Actinomycetota</taxon>
        <taxon>Actinomycetes</taxon>
        <taxon>Streptosporangiales</taxon>
        <taxon>Streptosporangiaceae</taxon>
        <taxon>Acrocarpospora</taxon>
    </lineage>
</organism>
<dbReference type="NCBIfam" id="NF041216">
    <property type="entry name" value="CU044_2847_fam"/>
    <property type="match status" value="1"/>
</dbReference>
<evidence type="ECO:0000313" key="2">
    <source>
        <dbReference type="EMBL" id="GIH25082.1"/>
    </source>
</evidence>
<protein>
    <recommendedName>
        <fullName evidence="1">Trypsin-co-occurring domain-containing protein</fullName>
    </recommendedName>
</protein>
<feature type="domain" description="Trypsin-co-occurring" evidence="1">
    <location>
        <begin position="10"/>
        <end position="99"/>
    </location>
</feature>
<gene>
    <name evidence="2" type="ORF">Aph01nite_33920</name>
</gene>
<evidence type="ECO:0000313" key="3">
    <source>
        <dbReference type="Proteomes" id="UP000640052"/>
    </source>
</evidence>
<evidence type="ECO:0000259" key="1">
    <source>
        <dbReference type="Pfam" id="PF19493"/>
    </source>
</evidence>
<keyword evidence="3" id="KW-1185">Reference proteome</keyword>
<dbReference type="InterPro" id="IPR045794">
    <property type="entry name" value="Trypco1"/>
</dbReference>
<dbReference type="RefSeq" id="WP_204041815.1">
    <property type="nucleotide sequence ID" value="NZ_BOOA01000025.1"/>
</dbReference>